<reference evidence="2 3" key="1">
    <citation type="journal article" date="2019" name="Nat. Microbiol.">
        <title>Mediterranean grassland soil C-N compound turnover is dependent on rainfall and depth, and is mediated by genomically divergent microorganisms.</title>
        <authorList>
            <person name="Diamond S."/>
            <person name="Andeer P.F."/>
            <person name="Li Z."/>
            <person name="Crits-Christoph A."/>
            <person name="Burstein D."/>
            <person name="Anantharaman K."/>
            <person name="Lane K.R."/>
            <person name="Thomas B.C."/>
            <person name="Pan C."/>
            <person name="Northen T.R."/>
            <person name="Banfield J.F."/>
        </authorList>
    </citation>
    <scope>NUCLEOTIDE SEQUENCE [LARGE SCALE GENOMIC DNA]</scope>
    <source>
        <strain evidence="2">WS_3</strain>
    </source>
</reference>
<evidence type="ECO:0000256" key="1">
    <source>
        <dbReference type="SAM" id="SignalP"/>
    </source>
</evidence>
<organism evidence="2 3">
    <name type="scientific">Eiseniibacteriota bacterium</name>
    <dbReference type="NCBI Taxonomy" id="2212470"/>
    <lineage>
        <taxon>Bacteria</taxon>
        <taxon>Candidatus Eiseniibacteriota</taxon>
    </lineage>
</organism>
<proteinExistence type="predicted"/>
<accession>A0A538SES1</accession>
<keyword evidence="1" id="KW-0732">Signal</keyword>
<protein>
    <recommendedName>
        <fullName evidence="4">Translocation/assembly module TamB</fullName>
    </recommendedName>
</protein>
<feature type="signal peptide" evidence="1">
    <location>
        <begin position="1"/>
        <end position="23"/>
    </location>
</feature>
<feature type="chain" id="PRO_5022104875" description="Translocation/assembly module TamB" evidence="1">
    <location>
        <begin position="24"/>
        <end position="1115"/>
    </location>
</feature>
<dbReference type="EMBL" id="VBOT01000113">
    <property type="protein sequence ID" value="TMQ49873.1"/>
    <property type="molecule type" value="Genomic_DNA"/>
</dbReference>
<gene>
    <name evidence="2" type="ORF">E6K73_09060</name>
</gene>
<name>A0A538SES1_UNCEI</name>
<dbReference type="AlphaFoldDB" id="A0A538SES1"/>
<sequence>MRRGEVGAAAVLLALSLARGAGAAVQDPGCGRFEIVVRAATPLYRLPHAFLRPGSDSAWVRSRPWRRGTDYVLDATRGVFRVLGDPVPGDTIHVAACWLIDPPPLELQLNRYRPAPGVAAESAGVAPAEAAAPVRPVTRHDPSTAPAGAQLALSGNKTIAVDFGSNQDAFLRQSLDLAVSGTLAPGVELTGVLSDRNTPLTASGTTQDLQALDRVLIELKAPQGGASLGDVPLELTQGEFARLDRRLQGVRGEWSIGSFQATAAAATAPGEYHRLQLFGIEGQQGPYLLTDRDGGLGVSVVAGSEVVTVDGERMTRGESADYSIDYERARITFTNRRPITSATRITVEYQYTLNRYRRSLVAAGSRWQQGALSAFFQGMSEGDDRGRPLDTVLDPSDKERLRAAGDSAVRAIGAGVAGGGGDYDTVRVAQGLAFAYAGPDSGQFTVQFARVGAGEGEYADSTIVAGRSVYRFVGAGNGAYRVGRSLPLPEAHQLLAVGGGVRLGVAALELEGAASRLDHNTFSSLDDRDDLGGAGRATLRLEGKLPGSRAAVSSVLQARLIGDRFAPFVALERPFAEEDWGLAPGTSLDHQRRVDWTGSLRPAGGGELAARAGRLSIPGGFTSVRRELEWSRDGLFSTHALVSRSEGTGRGLRFADGGRERARLDLRLRLPWIEPALLAESDQRRFPSDTGRVGERFREAGLELASGRAVPWRLVAGHTVRRDSRAAPGGFLDRGLARTTRVSLEGPAERRLTLGLSYQHREVEPLADLSRSRSDLGNLSMRVEDPSRGLGGQMHLEVTAEGENRRVRKLTRVGAGLGAYDSLGNYLGHGDYDLALVVSPELDRVERAALSTLMTWRFGSSEAWRGSRIEFDFESDARRRGKLRLGDPVVPPGAVFTDPGLTRGSVLQRLEVELAPGSRASNLRARAERRVTADRTFENFSQALDDRSLTLTWRTRPLGVLSTALEGRSRRQIAAQTVLQGAALRRALGESGVRGEVVYTPHSRLRAAAEIDASWDRLEGQIEATRTVRLGPDVGVQVGSGGHLEVSARRAFVGGAAPLGLLPTADPIGPPRWEASTHLDHRVRESATLGLSFTVTDRPGRRTQSTGRAELRAYF</sequence>
<evidence type="ECO:0000313" key="3">
    <source>
        <dbReference type="Proteomes" id="UP000320184"/>
    </source>
</evidence>
<dbReference type="Proteomes" id="UP000320184">
    <property type="component" value="Unassembled WGS sequence"/>
</dbReference>
<evidence type="ECO:0008006" key="4">
    <source>
        <dbReference type="Google" id="ProtNLM"/>
    </source>
</evidence>
<evidence type="ECO:0000313" key="2">
    <source>
        <dbReference type="EMBL" id="TMQ49873.1"/>
    </source>
</evidence>
<comment type="caution">
    <text evidence="2">The sequence shown here is derived from an EMBL/GenBank/DDBJ whole genome shotgun (WGS) entry which is preliminary data.</text>
</comment>